<keyword evidence="4" id="KW-1185">Reference proteome</keyword>
<evidence type="ECO:0000256" key="1">
    <source>
        <dbReference type="SAM" id="Coils"/>
    </source>
</evidence>
<accession>A0A9D5D6W2</accession>
<dbReference type="AlphaFoldDB" id="A0A9D5D6W2"/>
<keyword evidence="1" id="KW-0175">Coiled coil</keyword>
<organism evidence="3 4">
    <name type="scientific">Dioscorea zingiberensis</name>
    <dbReference type="NCBI Taxonomy" id="325984"/>
    <lineage>
        <taxon>Eukaryota</taxon>
        <taxon>Viridiplantae</taxon>
        <taxon>Streptophyta</taxon>
        <taxon>Embryophyta</taxon>
        <taxon>Tracheophyta</taxon>
        <taxon>Spermatophyta</taxon>
        <taxon>Magnoliopsida</taxon>
        <taxon>Liliopsida</taxon>
        <taxon>Dioscoreales</taxon>
        <taxon>Dioscoreaceae</taxon>
        <taxon>Dioscorea</taxon>
    </lineage>
</organism>
<dbReference type="OrthoDB" id="1417722at2759"/>
<gene>
    <name evidence="3" type="ORF">J5N97_003853</name>
</gene>
<sequence>MEAATYSLRMKMVEDLISCLDVDTGELSVHGRKLHMTHAHAGYLLGLPSRGRDVDGLISQADAHENFGIARTSLTPNALYAELILMPDGEDFKWRLLLYIVGTIIRPTGNVHISTSYLSLLHRLDEIKDMNWAKFAFEGVLAALFYLEHLAIGIIHQLIIERETPRFSFWTDARITRAVKHVIHRGGVRAHTVDMFTPSDHTARVEGQDVNDLKSQIDALQREVIILKSHVTLSLVDVRREMSDMMLEDFIARADNGTKSGVGAPEDTQKKEANDALEDPVKVAVSPVVISSTNIDSEAAPVDELGLTQDMQVLQVPQATQRKKETEPQMRVISPSIDSSVNYPLQQSLVASRRDTLRSADQRILGAKKRSPYVRYPRKGKAKQVKIADATVEIDGYMGELSLSFPHRFLTSSRVR</sequence>
<feature type="coiled-coil region" evidence="1">
    <location>
        <begin position="203"/>
        <end position="230"/>
    </location>
</feature>
<dbReference type="PANTHER" id="PTHR34835">
    <property type="entry name" value="OS07G0283600 PROTEIN-RELATED"/>
    <property type="match status" value="1"/>
</dbReference>
<comment type="caution">
    <text evidence="3">The sequence shown here is derived from an EMBL/GenBank/DDBJ whole genome shotgun (WGS) entry which is preliminary data.</text>
</comment>
<proteinExistence type="predicted"/>
<evidence type="ECO:0000256" key="2">
    <source>
        <dbReference type="SAM" id="MobiDB-lite"/>
    </source>
</evidence>
<evidence type="ECO:0000313" key="4">
    <source>
        <dbReference type="Proteomes" id="UP001085076"/>
    </source>
</evidence>
<evidence type="ECO:0000313" key="3">
    <source>
        <dbReference type="EMBL" id="KAJ0985497.1"/>
    </source>
</evidence>
<feature type="region of interest" description="Disordered" evidence="2">
    <location>
        <begin position="256"/>
        <end position="277"/>
    </location>
</feature>
<name>A0A9D5D6W2_9LILI</name>
<reference evidence="3" key="2">
    <citation type="journal article" date="2022" name="Hortic Res">
        <title>The genome of Dioscorea zingiberensis sheds light on the biosynthesis, origin and evolution of the medicinally important diosgenin saponins.</title>
        <authorList>
            <person name="Li Y."/>
            <person name="Tan C."/>
            <person name="Li Z."/>
            <person name="Guo J."/>
            <person name="Li S."/>
            <person name="Chen X."/>
            <person name="Wang C."/>
            <person name="Dai X."/>
            <person name="Yang H."/>
            <person name="Song W."/>
            <person name="Hou L."/>
            <person name="Xu J."/>
            <person name="Tong Z."/>
            <person name="Xu A."/>
            <person name="Yuan X."/>
            <person name="Wang W."/>
            <person name="Yang Q."/>
            <person name="Chen L."/>
            <person name="Sun Z."/>
            <person name="Wang K."/>
            <person name="Pan B."/>
            <person name="Chen J."/>
            <person name="Bao Y."/>
            <person name="Liu F."/>
            <person name="Qi X."/>
            <person name="Gang D.R."/>
            <person name="Wen J."/>
            <person name="Li J."/>
        </authorList>
    </citation>
    <scope>NUCLEOTIDE SEQUENCE</scope>
    <source>
        <strain evidence="3">Dzin_1.0</strain>
    </source>
</reference>
<dbReference type="PANTHER" id="PTHR34835:SF34">
    <property type="entry name" value="OS08G0555500 PROTEIN"/>
    <property type="match status" value="1"/>
</dbReference>
<dbReference type="EMBL" id="JAGGNH010000001">
    <property type="protein sequence ID" value="KAJ0985497.1"/>
    <property type="molecule type" value="Genomic_DNA"/>
</dbReference>
<reference evidence="3" key="1">
    <citation type="submission" date="2021-03" db="EMBL/GenBank/DDBJ databases">
        <authorList>
            <person name="Li Z."/>
            <person name="Yang C."/>
        </authorList>
    </citation>
    <scope>NUCLEOTIDE SEQUENCE</scope>
    <source>
        <strain evidence="3">Dzin_1.0</strain>
        <tissue evidence="3">Leaf</tissue>
    </source>
</reference>
<protein>
    <submittedName>
        <fullName evidence="3">Uncharacterized protein</fullName>
    </submittedName>
</protein>
<dbReference type="Proteomes" id="UP001085076">
    <property type="component" value="Miscellaneous, Linkage group lg01"/>
</dbReference>